<dbReference type="SUPFAM" id="SSF52540">
    <property type="entry name" value="P-loop containing nucleoside triphosphate hydrolases"/>
    <property type="match status" value="1"/>
</dbReference>
<name>A0A0F7D2Q5_SERFO</name>
<dbReference type="AlphaFoldDB" id="A0A0F7D2Q5"/>
<dbReference type="SUPFAM" id="SSF52374">
    <property type="entry name" value="Nucleotidylyl transferase"/>
    <property type="match status" value="1"/>
</dbReference>
<dbReference type="InterPro" id="IPR027417">
    <property type="entry name" value="P-loop_NTPase"/>
</dbReference>
<dbReference type="PANTHER" id="PTHR37512:SF1">
    <property type="entry name" value="NADR_TTD14 AAA DOMAIN-CONTAINING PROTEIN"/>
    <property type="match status" value="1"/>
</dbReference>
<dbReference type="Gene3D" id="3.40.50.300">
    <property type="entry name" value="P-loop containing nucleotide triphosphate hydrolases"/>
    <property type="match status" value="1"/>
</dbReference>
<accession>A0A0F7D2Q5</accession>
<protein>
    <submittedName>
        <fullName evidence="1">Trifunctional NAD biosynthesis/regulator protein NadR</fullName>
    </submittedName>
</protein>
<dbReference type="InterPro" id="IPR014729">
    <property type="entry name" value="Rossmann-like_a/b/a_fold"/>
</dbReference>
<dbReference type="Gene3D" id="3.40.50.620">
    <property type="entry name" value="HUPs"/>
    <property type="match status" value="1"/>
</dbReference>
<proteinExistence type="predicted"/>
<reference evidence="1" key="1">
    <citation type="submission" date="2019-05" db="EMBL/GenBank/DDBJ databases">
        <authorList>
            <consortium name="Pathogen Informatics"/>
        </authorList>
    </citation>
    <scope>NUCLEOTIDE SEQUENCE [LARGE SCALE GENOMIC DNA]</scope>
    <source>
        <strain evidence="1">NCTC12965</strain>
    </source>
</reference>
<dbReference type="InterPro" id="IPR052735">
    <property type="entry name" value="NAD_biosynth-regulator"/>
</dbReference>
<dbReference type="GeneID" id="30322378"/>
<evidence type="ECO:0000313" key="1">
    <source>
        <dbReference type="EMBL" id="VTR59440.1"/>
    </source>
</evidence>
<dbReference type="KEGG" id="sfw:WN53_19575"/>
<dbReference type="EMBL" id="CABEEZ010000159">
    <property type="protein sequence ID" value="VTR59440.1"/>
    <property type="molecule type" value="Genomic_DNA"/>
</dbReference>
<organism evidence="1">
    <name type="scientific">Serratia fonticola</name>
    <dbReference type="NCBI Taxonomy" id="47917"/>
    <lineage>
        <taxon>Bacteria</taxon>
        <taxon>Pseudomonadati</taxon>
        <taxon>Pseudomonadota</taxon>
        <taxon>Gammaproteobacteria</taxon>
        <taxon>Enterobacterales</taxon>
        <taxon>Yersiniaceae</taxon>
        <taxon>Serratia</taxon>
    </lineage>
</organism>
<dbReference type="RefSeq" id="WP_024487069.1">
    <property type="nucleotide sequence ID" value="NZ_CAMKUH010000020.1"/>
</dbReference>
<gene>
    <name evidence="1" type="primary">nadR_5</name>
    <name evidence="1" type="ORF">NCTC12965_08061</name>
</gene>
<sequence length="340" mass="38676">MKRFATGLIVGKFAPLHHGHEILINTALEACETLVIISYSLPELPGFGPARRLAYLQTRFPQAHILVIEPEDALTWGIGPMPHNEGDDDSHRHFVASLCLQHLNIIPEAVFTAEDYGPGFAQVLSTRFQRQVSHVRLMRELGPEAISGTLIRSDIHQHRHLMAPEVYAHFVHRICILGGESTGKSTLSVALAAALDTVSLREYGRERWEQRKGHLIFEDMLHIAQTQTLWEMTACPNQYLVCDTSPLTTLFYSLAMFGRADPLLEELACRHYDTVILCADDFVFHQDGTRQDESFRERQQQWYIEELTRRDIPFLYVTGGVEQRVEQILDHISPSQALNI</sequence>
<dbReference type="InterPro" id="IPR038727">
    <property type="entry name" value="NadR/Ttd14_AAA_dom"/>
</dbReference>
<dbReference type="PANTHER" id="PTHR37512">
    <property type="entry name" value="TRIFUNCTIONAL NAD BIOSYNTHESIS/REGULATOR PROTEIN NADR"/>
    <property type="match status" value="1"/>
</dbReference>
<dbReference type="Pfam" id="PF13521">
    <property type="entry name" value="AAA_28"/>
    <property type="match status" value="1"/>
</dbReference>